<dbReference type="InterPro" id="IPR014729">
    <property type="entry name" value="Rossmann-like_a/b/a_fold"/>
</dbReference>
<organism evidence="1 2">
    <name type="scientific">Bacteroides ovatus</name>
    <dbReference type="NCBI Taxonomy" id="28116"/>
    <lineage>
        <taxon>Bacteria</taxon>
        <taxon>Pseudomonadati</taxon>
        <taxon>Bacteroidota</taxon>
        <taxon>Bacteroidia</taxon>
        <taxon>Bacteroidales</taxon>
        <taxon>Bacteroidaceae</taxon>
        <taxon>Bacteroides</taxon>
    </lineage>
</organism>
<dbReference type="InterPro" id="IPR002500">
    <property type="entry name" value="PAPS_reduct_dom"/>
</dbReference>
<dbReference type="RefSeq" id="WP_009039414.1">
    <property type="nucleotide sequence ID" value="NZ_CAAKNR010000222.1"/>
</dbReference>
<dbReference type="EMBL" id="QSBI01000010">
    <property type="protein sequence ID" value="RGX10410.1"/>
    <property type="molecule type" value="Genomic_DNA"/>
</dbReference>
<gene>
    <name evidence="1" type="ORF">DWV35_09900</name>
</gene>
<dbReference type="AlphaFoldDB" id="A0A139KWY3"/>
<reference evidence="1 2" key="1">
    <citation type="submission" date="2018-08" db="EMBL/GenBank/DDBJ databases">
        <title>A genome reference for cultivated species of the human gut microbiota.</title>
        <authorList>
            <person name="Zou Y."/>
            <person name="Xue W."/>
            <person name="Luo G."/>
        </authorList>
    </citation>
    <scope>NUCLEOTIDE SEQUENCE [LARGE SCALE GENOMIC DNA]</scope>
    <source>
        <strain evidence="1 2">AF04-46</strain>
    </source>
</reference>
<protein>
    <submittedName>
        <fullName evidence="1">Phosphoadenosine phosphosulfate reductase</fullName>
    </submittedName>
</protein>
<dbReference type="Gene3D" id="3.40.50.620">
    <property type="entry name" value="HUPs"/>
    <property type="match status" value="1"/>
</dbReference>
<sequence length="240" mass="28528">MKYYASVSFGKDSLAMLFMLIDKGYQLDEVVFYDTGMEFQAIYNTRDAVLPILKKLGIKYTELHPEQPFLWTMFERPVKKRGTNIIHKKGYSWCGGTCRWGTSEKLRALKAHTKDGIDYVGIAADEMHRFEKENRANRVLPLRDWGVTEADALQYCYTKGFVWCEDGVRLYELLDRVSCWCCGNKNLKELKNMYLYLPWYWKKLKELQLNTDRPYRRNSGETIFDLEERFRRELLKKKTD</sequence>
<dbReference type="STRING" id="28116.Bovatus_00395"/>
<proteinExistence type="predicted"/>
<accession>A0A139KWY3</accession>
<evidence type="ECO:0000313" key="1">
    <source>
        <dbReference type="EMBL" id="RGX10410.1"/>
    </source>
</evidence>
<dbReference type="Pfam" id="PF01507">
    <property type="entry name" value="PAPS_reduct"/>
    <property type="match status" value="1"/>
</dbReference>
<comment type="caution">
    <text evidence="1">The sequence shown here is derived from an EMBL/GenBank/DDBJ whole genome shotgun (WGS) entry which is preliminary data.</text>
</comment>
<dbReference type="SUPFAM" id="SSF52402">
    <property type="entry name" value="Adenine nucleotide alpha hydrolases-like"/>
    <property type="match status" value="1"/>
</dbReference>
<evidence type="ECO:0000313" key="2">
    <source>
        <dbReference type="Proteomes" id="UP000286031"/>
    </source>
</evidence>
<dbReference type="Proteomes" id="UP000286031">
    <property type="component" value="Unassembled WGS sequence"/>
</dbReference>
<name>A0A139KWY3_BACOV</name>
<dbReference type="GO" id="GO:0003824">
    <property type="term" value="F:catalytic activity"/>
    <property type="evidence" value="ECO:0007669"/>
    <property type="project" value="InterPro"/>
</dbReference>